<dbReference type="EMBL" id="KZ150170">
    <property type="protein sequence ID" value="PZC72618.1"/>
    <property type="molecule type" value="Genomic_DNA"/>
</dbReference>
<dbReference type="AlphaFoldDB" id="A0A2W1BCB6"/>
<organism evidence="2 3">
    <name type="scientific">Helicoverpa armigera</name>
    <name type="common">Cotton bollworm</name>
    <name type="synonym">Heliothis armigera</name>
    <dbReference type="NCBI Taxonomy" id="29058"/>
    <lineage>
        <taxon>Eukaryota</taxon>
        <taxon>Metazoa</taxon>
        <taxon>Ecdysozoa</taxon>
        <taxon>Arthropoda</taxon>
        <taxon>Hexapoda</taxon>
        <taxon>Insecta</taxon>
        <taxon>Pterygota</taxon>
        <taxon>Neoptera</taxon>
        <taxon>Endopterygota</taxon>
        <taxon>Lepidoptera</taxon>
        <taxon>Glossata</taxon>
        <taxon>Ditrysia</taxon>
        <taxon>Noctuoidea</taxon>
        <taxon>Noctuidae</taxon>
        <taxon>Heliothinae</taxon>
        <taxon>Helicoverpa</taxon>
    </lineage>
</organism>
<keyword evidence="3" id="KW-1185">Reference proteome</keyword>
<evidence type="ECO:0000313" key="3">
    <source>
        <dbReference type="Proteomes" id="UP000249218"/>
    </source>
</evidence>
<evidence type="ECO:0000313" key="2">
    <source>
        <dbReference type="EMBL" id="PZC72618.1"/>
    </source>
</evidence>
<reference evidence="2 3" key="1">
    <citation type="journal article" date="2017" name="BMC Biol.">
        <title>Genomic innovations, transcriptional plasticity and gene loss underlying the evolution and divergence of two highly polyphagous and invasive Helicoverpa pest species.</title>
        <authorList>
            <person name="Pearce S.L."/>
            <person name="Clarke D.F."/>
            <person name="East P.D."/>
            <person name="Elfekih S."/>
            <person name="Gordon K.H."/>
            <person name="Jermiin L.S."/>
            <person name="McGaughran A."/>
            <person name="Oakeshott J.G."/>
            <person name="Papanikolaou A."/>
            <person name="Perera O.P."/>
            <person name="Rane R.V."/>
            <person name="Richards S."/>
            <person name="Tay W.T."/>
            <person name="Walsh T.K."/>
            <person name="Anderson A."/>
            <person name="Anderson C.J."/>
            <person name="Asgari S."/>
            <person name="Board P.G."/>
            <person name="Bretschneider A."/>
            <person name="Campbell P.M."/>
            <person name="Chertemps T."/>
            <person name="Christeller J.T."/>
            <person name="Coppin C.W."/>
            <person name="Downes S.J."/>
            <person name="Duan G."/>
            <person name="Farnsworth C.A."/>
            <person name="Good R.T."/>
            <person name="Han L.B."/>
            <person name="Han Y.C."/>
            <person name="Hatje K."/>
            <person name="Horne I."/>
            <person name="Huang Y.P."/>
            <person name="Hughes D.S."/>
            <person name="Jacquin-Joly E."/>
            <person name="James W."/>
            <person name="Jhangiani S."/>
            <person name="Kollmar M."/>
            <person name="Kuwar S.S."/>
            <person name="Li S."/>
            <person name="Liu N.Y."/>
            <person name="Maibeche M.T."/>
            <person name="Miller J.R."/>
            <person name="Montagne N."/>
            <person name="Perry T."/>
            <person name="Qu J."/>
            <person name="Song S.V."/>
            <person name="Sutton G.G."/>
            <person name="Vogel H."/>
            <person name="Walenz B.P."/>
            <person name="Xu W."/>
            <person name="Zhang H.J."/>
            <person name="Zou Z."/>
            <person name="Batterham P."/>
            <person name="Edwards O.R."/>
            <person name="Feyereisen R."/>
            <person name="Gibbs R.A."/>
            <person name="Heckel D.G."/>
            <person name="McGrath A."/>
            <person name="Robin C."/>
            <person name="Scherer S.E."/>
            <person name="Worley K.C."/>
            <person name="Wu Y.D."/>
        </authorList>
    </citation>
    <scope>NUCLEOTIDE SEQUENCE [LARGE SCALE GENOMIC DNA]</scope>
    <source>
        <strain evidence="2">Harm_GR_Male_#8</strain>
        <tissue evidence="2">Whole organism</tissue>
    </source>
</reference>
<proteinExistence type="predicted"/>
<accession>A0A2W1BCB6</accession>
<gene>
    <name evidence="2" type="primary">HaOG210874</name>
    <name evidence="2" type="ORF">B5X24_HaOG210874</name>
</gene>
<protein>
    <submittedName>
        <fullName evidence="2">Uncharacterized protein</fullName>
    </submittedName>
</protein>
<sequence>MDQIAPSIQRTGHISTDPSSIKGMQQKSSFLSPHYIVHLQYTGGIKKPSLDARNSLKGPMSEVGGEGRCRLNVVNVAKGTGHSKRMLQYATINYDCLDILQMKRLTGIDSCSDIVGILLFEARWIDSELFVE</sequence>
<feature type="region of interest" description="Disordered" evidence="1">
    <location>
        <begin position="1"/>
        <end position="23"/>
    </location>
</feature>
<name>A0A2W1BCB6_HELAM</name>
<dbReference type="Proteomes" id="UP000249218">
    <property type="component" value="Unassembled WGS sequence"/>
</dbReference>
<evidence type="ECO:0000256" key="1">
    <source>
        <dbReference type="SAM" id="MobiDB-lite"/>
    </source>
</evidence>